<evidence type="ECO:0000256" key="2">
    <source>
        <dbReference type="ARBA" id="ARBA00022694"/>
    </source>
</evidence>
<evidence type="ECO:0000256" key="6">
    <source>
        <dbReference type="PIRSR" id="PIRSR001430-2"/>
    </source>
</evidence>
<sequence>MRNIALLVSYDGTGYYGFQSQPGGNTVQDKIEEAIHMLSGERVKLTGSGRTDAGVHALGQVANFQTTSSIPAERWAIALNSRLPNDIVVHAAVEVALDFHARRCAVGKTYRYSINSFRFPDVFARHRVFHHPAPLNFGAMREGLTHLLGEHDFTSFTSPLSTKPHHVRTLYEASLRVDAASGGSEASGRGVAHITVTGNGFLYNMVRIISGTILQVGEGKRRPEDIADILAAKNRARSGPTAVPYGLTMCSVEYGPEWGLNWKPPYN</sequence>
<dbReference type="InterPro" id="IPR020095">
    <property type="entry name" value="PsdUridine_synth_TruA_C"/>
</dbReference>
<evidence type="ECO:0000313" key="9">
    <source>
        <dbReference type="EMBL" id="MDG0794719.1"/>
    </source>
</evidence>
<dbReference type="Proteomes" id="UP001153387">
    <property type="component" value="Unassembled WGS sequence"/>
</dbReference>
<dbReference type="GO" id="GO:0160147">
    <property type="term" value="F:tRNA pseudouridine(38-40) synthase activity"/>
    <property type="evidence" value="ECO:0007669"/>
    <property type="project" value="UniProtKB-EC"/>
</dbReference>
<evidence type="ECO:0000313" key="10">
    <source>
        <dbReference type="Proteomes" id="UP001153387"/>
    </source>
</evidence>
<evidence type="ECO:0000256" key="7">
    <source>
        <dbReference type="RuleBase" id="RU003792"/>
    </source>
</evidence>
<comment type="caution">
    <text evidence="9">The sequence shown here is derived from an EMBL/GenBank/DDBJ whole genome shotgun (WGS) entry which is preliminary data.</text>
</comment>
<dbReference type="Gene3D" id="3.30.70.660">
    <property type="entry name" value="Pseudouridine synthase I, catalytic domain, C-terminal subdomain"/>
    <property type="match status" value="1"/>
</dbReference>
<accession>A0A9X4QPT6</accession>
<dbReference type="PANTHER" id="PTHR11142:SF0">
    <property type="entry name" value="TRNA PSEUDOURIDINE SYNTHASE-LIKE 1"/>
    <property type="match status" value="1"/>
</dbReference>
<dbReference type="GO" id="GO:0031119">
    <property type="term" value="P:tRNA pseudouridine synthesis"/>
    <property type="evidence" value="ECO:0007669"/>
    <property type="project" value="UniProtKB-UniRule"/>
</dbReference>
<feature type="binding site" evidence="4 6">
    <location>
        <position position="110"/>
    </location>
    <ligand>
        <name>substrate</name>
    </ligand>
</feature>
<comment type="catalytic activity">
    <reaction evidence="4 7">
        <text>uridine(38/39/40) in tRNA = pseudouridine(38/39/40) in tRNA</text>
        <dbReference type="Rhea" id="RHEA:22376"/>
        <dbReference type="Rhea" id="RHEA-COMP:10085"/>
        <dbReference type="Rhea" id="RHEA-COMP:10087"/>
        <dbReference type="ChEBI" id="CHEBI:65314"/>
        <dbReference type="ChEBI" id="CHEBI:65315"/>
        <dbReference type="EC" id="5.4.99.12"/>
    </reaction>
</comment>
<dbReference type="CDD" id="cd02570">
    <property type="entry name" value="PseudoU_synth_EcTruA"/>
    <property type="match status" value="1"/>
</dbReference>
<dbReference type="RefSeq" id="WP_277568457.1">
    <property type="nucleotide sequence ID" value="NZ_JAPDHZ010000007.1"/>
</dbReference>
<evidence type="ECO:0000256" key="3">
    <source>
        <dbReference type="ARBA" id="ARBA00023235"/>
    </source>
</evidence>
<comment type="caution">
    <text evidence="4">Lacks conserved residue(s) required for the propagation of feature annotation.</text>
</comment>
<dbReference type="SUPFAM" id="SSF55120">
    <property type="entry name" value="Pseudouridine synthase"/>
    <property type="match status" value="1"/>
</dbReference>
<dbReference type="PANTHER" id="PTHR11142">
    <property type="entry name" value="PSEUDOURIDYLATE SYNTHASE"/>
    <property type="match status" value="1"/>
</dbReference>
<feature type="active site" description="Nucleophile" evidence="4 5">
    <location>
        <position position="52"/>
    </location>
</feature>
<dbReference type="InterPro" id="IPR020103">
    <property type="entry name" value="PsdUridine_synth_cat_dom_sf"/>
</dbReference>
<evidence type="ECO:0000256" key="4">
    <source>
        <dbReference type="HAMAP-Rule" id="MF_00171"/>
    </source>
</evidence>
<dbReference type="InterPro" id="IPR001406">
    <property type="entry name" value="PsdUridine_synth_TruA"/>
</dbReference>
<dbReference type="InterPro" id="IPR020097">
    <property type="entry name" value="PsdUridine_synth_TruA_a/b_dom"/>
</dbReference>
<evidence type="ECO:0000256" key="5">
    <source>
        <dbReference type="PIRSR" id="PIRSR001430-1"/>
    </source>
</evidence>
<comment type="similarity">
    <text evidence="1 4 7">Belongs to the tRNA pseudouridine synthase TruA family.</text>
</comment>
<keyword evidence="10" id="KW-1185">Reference proteome</keyword>
<proteinExistence type="inferred from homology"/>
<feature type="domain" description="Pseudouridine synthase I TruA alpha/beta" evidence="8">
    <location>
        <begin position="146"/>
        <end position="254"/>
    </location>
</feature>
<dbReference type="NCBIfam" id="TIGR00071">
    <property type="entry name" value="hisT_truA"/>
    <property type="match status" value="1"/>
</dbReference>
<feature type="domain" description="Pseudouridine synthase I TruA alpha/beta" evidence="8">
    <location>
        <begin position="8"/>
        <end position="102"/>
    </location>
</feature>
<comment type="subunit">
    <text evidence="4">Homodimer.</text>
</comment>
<keyword evidence="3 4" id="KW-0413">Isomerase</keyword>
<comment type="function">
    <text evidence="4">Formation of pseudouridine at positions 38, 39 and 40 in the anticodon stem and loop of transfer RNAs.</text>
</comment>
<name>A0A9X4QPT6_9BACL</name>
<dbReference type="HAMAP" id="MF_00171">
    <property type="entry name" value="TruA"/>
    <property type="match status" value="1"/>
</dbReference>
<dbReference type="FunFam" id="3.30.70.580:FF:000001">
    <property type="entry name" value="tRNA pseudouridine synthase A"/>
    <property type="match status" value="1"/>
</dbReference>
<gene>
    <name evidence="4 9" type="primary">truA</name>
    <name evidence="9" type="ORF">OMP38_30710</name>
</gene>
<evidence type="ECO:0000259" key="8">
    <source>
        <dbReference type="Pfam" id="PF01416"/>
    </source>
</evidence>
<dbReference type="AlphaFoldDB" id="A0A9X4QPT6"/>
<dbReference type="GO" id="GO:0003723">
    <property type="term" value="F:RNA binding"/>
    <property type="evidence" value="ECO:0007669"/>
    <property type="project" value="InterPro"/>
</dbReference>
<evidence type="ECO:0000256" key="1">
    <source>
        <dbReference type="ARBA" id="ARBA00009375"/>
    </source>
</evidence>
<protein>
    <recommendedName>
        <fullName evidence="4">tRNA pseudouridine synthase A</fullName>
        <ecNumber evidence="4">5.4.99.12</ecNumber>
    </recommendedName>
    <alternativeName>
        <fullName evidence="4">tRNA pseudouridine(38-40) synthase</fullName>
    </alternativeName>
    <alternativeName>
        <fullName evidence="4">tRNA pseudouridylate synthase I</fullName>
    </alternativeName>
    <alternativeName>
        <fullName evidence="4">tRNA-uridine isomerase I</fullName>
    </alternativeName>
</protein>
<dbReference type="Pfam" id="PF01416">
    <property type="entry name" value="PseudoU_synth_1"/>
    <property type="match status" value="2"/>
</dbReference>
<keyword evidence="2 4" id="KW-0819">tRNA processing</keyword>
<dbReference type="InterPro" id="IPR020094">
    <property type="entry name" value="TruA/RsuA/RluB/E/F_N"/>
</dbReference>
<dbReference type="EMBL" id="JAPDHZ010000007">
    <property type="protein sequence ID" value="MDG0794719.1"/>
    <property type="molecule type" value="Genomic_DNA"/>
</dbReference>
<organism evidence="9 10">
    <name type="scientific">Cohnella ginsengisoli</name>
    <dbReference type="NCBI Taxonomy" id="425004"/>
    <lineage>
        <taxon>Bacteria</taxon>
        <taxon>Bacillati</taxon>
        <taxon>Bacillota</taxon>
        <taxon>Bacilli</taxon>
        <taxon>Bacillales</taxon>
        <taxon>Paenibacillaceae</taxon>
        <taxon>Cohnella</taxon>
    </lineage>
</organism>
<reference evidence="9 10" key="1">
    <citation type="submission" date="2022-10" db="EMBL/GenBank/DDBJ databases">
        <title>Comparative genomic analysis of Cohnella hashimotonis sp. nov., isolated from the International Space Station.</title>
        <authorList>
            <person name="Simpson A."/>
            <person name="Venkateswaran K."/>
        </authorList>
    </citation>
    <scope>NUCLEOTIDE SEQUENCE [LARGE SCALE GENOMIC DNA]</scope>
    <source>
        <strain evidence="9 10">DSM 18997</strain>
    </source>
</reference>
<dbReference type="EC" id="5.4.99.12" evidence="4"/>
<dbReference type="PIRSF" id="PIRSF001430">
    <property type="entry name" value="tRNA_psdUrid_synth"/>
    <property type="match status" value="1"/>
</dbReference>
<dbReference type="Gene3D" id="3.30.70.580">
    <property type="entry name" value="Pseudouridine synthase I, catalytic domain, N-terminal subdomain"/>
    <property type="match status" value="1"/>
</dbReference>